<dbReference type="InterPro" id="IPR036271">
    <property type="entry name" value="Tet_transcr_reg_TetR-rel_C_sf"/>
</dbReference>
<sequence length="177" mass="19438">MPPVDTRTQILDAAYRLIQKSGAATLTIEAVAKEAGLSKGGVLYHFSSKQKLIEGMLEASLNHFEQEMQKHPQEGPGARTRAYLEATFDFPAVPEIPSAIMAAIATDASYLKIYQERYQIWQAELNQDGLSAERAMLLRLAADGLWMADIFGLSAPAGEARERLRAEMLKLAGGQDE</sequence>
<dbReference type="SUPFAM" id="SSF46689">
    <property type="entry name" value="Homeodomain-like"/>
    <property type="match status" value="1"/>
</dbReference>
<accession>A0ABQ2CXB1</accession>
<feature type="DNA-binding region" description="H-T-H motif" evidence="4">
    <location>
        <begin position="27"/>
        <end position="46"/>
    </location>
</feature>
<protein>
    <submittedName>
        <fullName evidence="6">TetR family transcriptional regulator</fullName>
    </submittedName>
</protein>
<feature type="domain" description="HTH tetR-type" evidence="5">
    <location>
        <begin position="4"/>
        <end position="64"/>
    </location>
</feature>
<reference evidence="7" key="1">
    <citation type="journal article" date="2019" name="Int. J. Syst. Evol. Microbiol.">
        <title>The Global Catalogue of Microorganisms (GCM) 10K type strain sequencing project: providing services to taxonomists for standard genome sequencing and annotation.</title>
        <authorList>
            <consortium name="The Broad Institute Genomics Platform"/>
            <consortium name="The Broad Institute Genome Sequencing Center for Infectious Disease"/>
            <person name="Wu L."/>
            <person name="Ma J."/>
        </authorList>
    </citation>
    <scope>NUCLEOTIDE SEQUENCE [LARGE SCALE GENOMIC DNA]</scope>
    <source>
        <strain evidence="7">JCM 14370</strain>
    </source>
</reference>
<dbReference type="PANTHER" id="PTHR30055">
    <property type="entry name" value="HTH-TYPE TRANSCRIPTIONAL REGULATOR RUTR"/>
    <property type="match status" value="1"/>
</dbReference>
<keyword evidence="2 4" id="KW-0238">DNA-binding</keyword>
<dbReference type="InterPro" id="IPR041479">
    <property type="entry name" value="TetR_CgmR_C"/>
</dbReference>
<comment type="caution">
    <text evidence="6">The sequence shown here is derived from an EMBL/GenBank/DDBJ whole genome shotgun (WGS) entry which is preliminary data.</text>
</comment>
<keyword evidence="7" id="KW-1185">Reference proteome</keyword>
<dbReference type="EMBL" id="BMOD01000002">
    <property type="protein sequence ID" value="GGJ23376.1"/>
    <property type="molecule type" value="Genomic_DNA"/>
</dbReference>
<gene>
    <name evidence="6" type="ORF">GCM10008938_06910</name>
</gene>
<dbReference type="SUPFAM" id="SSF48498">
    <property type="entry name" value="Tetracyclin repressor-like, C-terminal domain"/>
    <property type="match status" value="1"/>
</dbReference>
<dbReference type="PRINTS" id="PR00455">
    <property type="entry name" value="HTHTETR"/>
</dbReference>
<dbReference type="InterPro" id="IPR001647">
    <property type="entry name" value="HTH_TetR"/>
</dbReference>
<dbReference type="Pfam" id="PF17937">
    <property type="entry name" value="TetR_C_28"/>
    <property type="match status" value="1"/>
</dbReference>
<keyword evidence="3" id="KW-0804">Transcription</keyword>
<name>A0ABQ2CXB1_9DEIO</name>
<dbReference type="InterPro" id="IPR009057">
    <property type="entry name" value="Homeodomain-like_sf"/>
</dbReference>
<evidence type="ECO:0000313" key="7">
    <source>
        <dbReference type="Proteomes" id="UP000632222"/>
    </source>
</evidence>
<dbReference type="Proteomes" id="UP000632222">
    <property type="component" value="Unassembled WGS sequence"/>
</dbReference>
<dbReference type="Pfam" id="PF00440">
    <property type="entry name" value="TetR_N"/>
    <property type="match status" value="1"/>
</dbReference>
<evidence type="ECO:0000259" key="5">
    <source>
        <dbReference type="PROSITE" id="PS50977"/>
    </source>
</evidence>
<keyword evidence="1" id="KW-0805">Transcription regulation</keyword>
<dbReference type="PANTHER" id="PTHR30055:SF234">
    <property type="entry name" value="HTH-TYPE TRANSCRIPTIONAL REGULATOR BETI"/>
    <property type="match status" value="1"/>
</dbReference>
<organism evidence="6 7">
    <name type="scientific">Deinococcus roseus</name>
    <dbReference type="NCBI Taxonomy" id="392414"/>
    <lineage>
        <taxon>Bacteria</taxon>
        <taxon>Thermotogati</taxon>
        <taxon>Deinococcota</taxon>
        <taxon>Deinococci</taxon>
        <taxon>Deinococcales</taxon>
        <taxon>Deinococcaceae</taxon>
        <taxon>Deinococcus</taxon>
    </lineage>
</organism>
<evidence type="ECO:0000256" key="4">
    <source>
        <dbReference type="PROSITE-ProRule" id="PRU00335"/>
    </source>
</evidence>
<evidence type="ECO:0000256" key="3">
    <source>
        <dbReference type="ARBA" id="ARBA00023163"/>
    </source>
</evidence>
<evidence type="ECO:0000313" key="6">
    <source>
        <dbReference type="EMBL" id="GGJ23376.1"/>
    </source>
</evidence>
<proteinExistence type="predicted"/>
<dbReference type="InterPro" id="IPR050109">
    <property type="entry name" value="HTH-type_TetR-like_transc_reg"/>
</dbReference>
<dbReference type="RefSeq" id="WP_188999930.1">
    <property type="nucleotide sequence ID" value="NZ_BMOD01000002.1"/>
</dbReference>
<dbReference type="Gene3D" id="1.10.357.10">
    <property type="entry name" value="Tetracycline Repressor, domain 2"/>
    <property type="match status" value="1"/>
</dbReference>
<evidence type="ECO:0000256" key="2">
    <source>
        <dbReference type="ARBA" id="ARBA00023125"/>
    </source>
</evidence>
<dbReference type="PROSITE" id="PS50977">
    <property type="entry name" value="HTH_TETR_2"/>
    <property type="match status" value="1"/>
</dbReference>
<evidence type="ECO:0000256" key="1">
    <source>
        <dbReference type="ARBA" id="ARBA00023015"/>
    </source>
</evidence>